<proteinExistence type="predicted"/>
<organism evidence="1 2">
    <name type="scientific">Catharanthus roseus</name>
    <name type="common">Madagascar periwinkle</name>
    <name type="synonym">Vinca rosea</name>
    <dbReference type="NCBI Taxonomy" id="4058"/>
    <lineage>
        <taxon>Eukaryota</taxon>
        <taxon>Viridiplantae</taxon>
        <taxon>Streptophyta</taxon>
        <taxon>Embryophyta</taxon>
        <taxon>Tracheophyta</taxon>
        <taxon>Spermatophyta</taxon>
        <taxon>Magnoliopsida</taxon>
        <taxon>eudicotyledons</taxon>
        <taxon>Gunneridae</taxon>
        <taxon>Pentapetalae</taxon>
        <taxon>asterids</taxon>
        <taxon>lamiids</taxon>
        <taxon>Gentianales</taxon>
        <taxon>Apocynaceae</taxon>
        <taxon>Rauvolfioideae</taxon>
        <taxon>Vinceae</taxon>
        <taxon>Catharanthinae</taxon>
        <taxon>Catharanthus</taxon>
    </lineage>
</organism>
<protein>
    <submittedName>
        <fullName evidence="1">Uncharacterized protein</fullName>
    </submittedName>
</protein>
<evidence type="ECO:0000313" key="1">
    <source>
        <dbReference type="EMBL" id="KAI5664118.1"/>
    </source>
</evidence>
<evidence type="ECO:0000313" key="2">
    <source>
        <dbReference type="Proteomes" id="UP001060085"/>
    </source>
</evidence>
<dbReference type="Proteomes" id="UP001060085">
    <property type="component" value="Linkage Group LG05"/>
</dbReference>
<name>A0ACC0AXF9_CATRO</name>
<reference evidence="2" key="1">
    <citation type="journal article" date="2023" name="Nat. Plants">
        <title>Single-cell RNA sequencing provides a high-resolution roadmap for understanding the multicellular compartmentation of specialized metabolism.</title>
        <authorList>
            <person name="Sun S."/>
            <person name="Shen X."/>
            <person name="Li Y."/>
            <person name="Li Y."/>
            <person name="Wang S."/>
            <person name="Li R."/>
            <person name="Zhang H."/>
            <person name="Shen G."/>
            <person name="Guo B."/>
            <person name="Wei J."/>
            <person name="Xu J."/>
            <person name="St-Pierre B."/>
            <person name="Chen S."/>
            <person name="Sun C."/>
        </authorList>
    </citation>
    <scope>NUCLEOTIDE SEQUENCE [LARGE SCALE GENOMIC DNA]</scope>
</reference>
<dbReference type="EMBL" id="CM044705">
    <property type="protein sequence ID" value="KAI5664118.1"/>
    <property type="molecule type" value="Genomic_DNA"/>
</dbReference>
<accession>A0ACC0AXF9</accession>
<keyword evidence="2" id="KW-1185">Reference proteome</keyword>
<sequence length="717" mass="80356">MVVNGRPLKRMRRVTADLNDFLTFPAAVDVSPVSGSAVGPFRTCVKAFLSQQALLSPPSTLFPHLVTWQILFRVGDLTFVDSKGSSPEVVCLDIVEEDVARSRSIYCDQCRVVGWSNNPVCSKRYHFIIKADGNSIAAYNKSCPGCGDIHILSDSRCQSCNHVMTTEDIEDWMYHQLEDTTHLLHGVIHSNGFGHLLRVNGRESGSRLLSGRHIMNFWDRLCKMLGVRNVSVTDVSKKYGLDFRLLHAVTDGRPWYGDWAYEFGAGSFGLTRDAYNVAVENLSSLALSTFLSQGRKPHTRLQDLISFYQSFSERELVNIRDLFRFLMSLIHNMHKSPLRIDDSANKKLETYDSRVLCAWTSSDVGRVEEAMFRVLRVVTRTNWVSWRALRGAVCKVGSPELLDYCLKELKGKQAMDGMIVNARCNPDSGAMEYRLEPGTVPMSVNKLTPQSAPSNYPSEVHILQDLRYLYEAMLSPQKMSSHLPQGKRDVAIRSAMTILDCKQFVKNYQPEKFLLMSKPHAIQLLCEVDLTEQSNGQAPNPPPELLILSADATIADLKQEAMRTFQDVYLMFRRFRAEELFGYGGVDESTQVKLLLGSEEYVKVKGKCMGKNGLSRFRMERGVERWTVDCHCGAKDDDGERMLACDACGVWQHTRCAGIPDSDAVPVKFVCYRCRYASQAMKTSQVVEIGGSCKDKKVGSVTVSAGIGFGKSLVNIV</sequence>
<gene>
    <name evidence="1" type="ORF">M9H77_23441</name>
</gene>
<comment type="caution">
    <text evidence="1">The sequence shown here is derived from an EMBL/GenBank/DDBJ whole genome shotgun (WGS) entry which is preliminary data.</text>
</comment>